<gene>
    <name evidence="2" type="ORF">DF017_35230</name>
</gene>
<protein>
    <submittedName>
        <fullName evidence="2">VOC family protein</fullName>
    </submittedName>
</protein>
<accession>A0ABX9YEL6</accession>
<dbReference type="RefSeq" id="WP_081064352.1">
    <property type="nucleotide sequence ID" value="NZ_CP013461.1"/>
</dbReference>
<dbReference type="CDD" id="cd06587">
    <property type="entry name" value="VOC"/>
    <property type="match status" value="1"/>
</dbReference>
<sequence length="135" mass="15283">MEDVKAKVRFIIPVKPKGKPEMVDFYSHGLGFQVVNGKEVLLGKDGGIGLFLYREKADAVSGISIIRIWIERDFGVFCRHLKECGAKFKEIARMPAGYAARLWDPSGNLITLLCDEDDEKNDEIIYSWEETVTID</sequence>
<dbReference type="Gene3D" id="3.10.180.10">
    <property type="entry name" value="2,3-Dihydroxybiphenyl 1,2-Dioxygenase, domain 1"/>
    <property type="match status" value="1"/>
</dbReference>
<comment type="caution">
    <text evidence="2">The sequence shown here is derived from an EMBL/GenBank/DDBJ whole genome shotgun (WGS) entry which is preliminary data.</text>
</comment>
<reference evidence="2 3" key="1">
    <citation type="submission" date="2018-08" db="EMBL/GenBank/DDBJ databases">
        <title>Comparative analysis of Burkholderia isolates from Puerto Rico.</title>
        <authorList>
            <person name="Hall C."/>
            <person name="Sahl J."/>
            <person name="Wagner D."/>
        </authorList>
    </citation>
    <scope>NUCLEOTIDE SEQUENCE [LARGE SCALE GENOMIC DNA]</scope>
    <source>
        <strain evidence="2 3">Bp8966</strain>
    </source>
</reference>
<dbReference type="SUPFAM" id="SSF54593">
    <property type="entry name" value="Glyoxalase/Bleomycin resistance protein/Dihydroxybiphenyl dioxygenase"/>
    <property type="match status" value="1"/>
</dbReference>
<dbReference type="EMBL" id="QTPM01000090">
    <property type="protein sequence ID" value="RQY79281.1"/>
    <property type="molecule type" value="Genomic_DNA"/>
</dbReference>
<proteinExistence type="predicted"/>
<keyword evidence="3" id="KW-1185">Reference proteome</keyword>
<evidence type="ECO:0000313" key="2">
    <source>
        <dbReference type="EMBL" id="RQY79281.1"/>
    </source>
</evidence>
<dbReference type="InterPro" id="IPR004360">
    <property type="entry name" value="Glyas_Fos-R_dOase_dom"/>
</dbReference>
<dbReference type="InterPro" id="IPR029068">
    <property type="entry name" value="Glyas_Bleomycin-R_OHBP_Dase"/>
</dbReference>
<dbReference type="Pfam" id="PF00903">
    <property type="entry name" value="Glyoxalase"/>
    <property type="match status" value="1"/>
</dbReference>
<dbReference type="GeneID" id="93054988"/>
<dbReference type="Proteomes" id="UP000281098">
    <property type="component" value="Unassembled WGS sequence"/>
</dbReference>
<feature type="domain" description="Glyoxalase/fosfomycin resistance/dioxygenase" evidence="1">
    <location>
        <begin position="21"/>
        <end position="111"/>
    </location>
</feature>
<evidence type="ECO:0000259" key="1">
    <source>
        <dbReference type="Pfam" id="PF00903"/>
    </source>
</evidence>
<evidence type="ECO:0000313" key="3">
    <source>
        <dbReference type="Proteomes" id="UP000281098"/>
    </source>
</evidence>
<name>A0ABX9YEL6_9BURK</name>
<organism evidence="2 3">
    <name type="scientific">Burkholderia stagnalis</name>
    <dbReference type="NCBI Taxonomy" id="1503054"/>
    <lineage>
        <taxon>Bacteria</taxon>
        <taxon>Pseudomonadati</taxon>
        <taxon>Pseudomonadota</taxon>
        <taxon>Betaproteobacteria</taxon>
        <taxon>Burkholderiales</taxon>
        <taxon>Burkholderiaceae</taxon>
        <taxon>Burkholderia</taxon>
        <taxon>Burkholderia cepacia complex</taxon>
    </lineage>
</organism>